<protein>
    <submittedName>
        <fullName evidence="1">Uncharacterized protein</fullName>
    </submittedName>
</protein>
<reference evidence="1" key="1">
    <citation type="submission" date="2022-11" db="EMBL/GenBank/DDBJ databases">
        <authorList>
            <person name="Kikuchi T."/>
        </authorList>
    </citation>
    <scope>NUCLEOTIDE SEQUENCE</scope>
    <source>
        <strain evidence="1">PS1010</strain>
    </source>
</reference>
<evidence type="ECO:0000313" key="1">
    <source>
        <dbReference type="EMBL" id="CAI5442954.1"/>
    </source>
</evidence>
<name>A0A9P1ICZ9_9PELO</name>
<accession>A0A9P1ICZ9</accession>
<gene>
    <name evidence="1" type="ORF">CAMP_LOCUS5591</name>
</gene>
<dbReference type="AlphaFoldDB" id="A0A9P1ICZ9"/>
<organism evidence="1 2">
    <name type="scientific">Caenorhabditis angaria</name>
    <dbReference type="NCBI Taxonomy" id="860376"/>
    <lineage>
        <taxon>Eukaryota</taxon>
        <taxon>Metazoa</taxon>
        <taxon>Ecdysozoa</taxon>
        <taxon>Nematoda</taxon>
        <taxon>Chromadorea</taxon>
        <taxon>Rhabditida</taxon>
        <taxon>Rhabditina</taxon>
        <taxon>Rhabditomorpha</taxon>
        <taxon>Rhabditoidea</taxon>
        <taxon>Rhabditidae</taxon>
        <taxon>Peloderinae</taxon>
        <taxon>Caenorhabditis</taxon>
    </lineage>
</organism>
<dbReference type="Proteomes" id="UP001152747">
    <property type="component" value="Unassembled WGS sequence"/>
</dbReference>
<dbReference type="OrthoDB" id="5876677at2759"/>
<proteinExistence type="predicted"/>
<dbReference type="EMBL" id="CANHGI010000002">
    <property type="protein sequence ID" value="CAI5442954.1"/>
    <property type="molecule type" value="Genomic_DNA"/>
</dbReference>
<comment type="caution">
    <text evidence="1">The sequence shown here is derived from an EMBL/GenBank/DDBJ whole genome shotgun (WGS) entry which is preliminary data.</text>
</comment>
<sequence length="187" mass="21549">MTILFTELNMRTVGVLLILATFVVNDVFCAAFDERKVQKARERTVDDLGYDPGKQIPIDIGNTRPISGIRKPEVVLLKEQHHLFVGDQNNAVVLQVAQKKNDGIHRNPYKIGELLGYIYEKIQWPDLPPRRGFTYEIFNYKKPETSLTKDGNALRSRRTNVPIRKARLVFTRKTDKADAKLEQEKKK</sequence>
<keyword evidence="2" id="KW-1185">Reference proteome</keyword>
<evidence type="ECO:0000313" key="2">
    <source>
        <dbReference type="Proteomes" id="UP001152747"/>
    </source>
</evidence>